<accession>A0A2T2XJI9</accession>
<reference evidence="1 2" key="1">
    <citation type="journal article" date="2014" name="BMC Genomics">
        <title>Comparison of environmental and isolate Sulfobacillus genomes reveals diverse carbon, sulfur, nitrogen, and hydrogen metabolisms.</title>
        <authorList>
            <person name="Justice N.B."/>
            <person name="Norman A."/>
            <person name="Brown C.T."/>
            <person name="Singh A."/>
            <person name="Thomas B.C."/>
            <person name="Banfield J.F."/>
        </authorList>
    </citation>
    <scope>NUCLEOTIDE SEQUENCE [LARGE SCALE GENOMIC DNA]</scope>
    <source>
        <strain evidence="1">AMDSBA4</strain>
    </source>
</reference>
<name>A0A2T2XJI9_9FIRM</name>
<comment type="caution">
    <text evidence="1">The sequence shown here is derived from an EMBL/GenBank/DDBJ whole genome shotgun (WGS) entry which is preliminary data.</text>
</comment>
<gene>
    <name evidence="1" type="ORF">C7B46_04285</name>
</gene>
<sequence>MLARAASFAKRPGLFSKPIEGTIASGTHKGCVFRDGQKEVKQAAAFWPPLGVILSSVSQDTLSDTSKVVGPVPQVRFPINFGK</sequence>
<proteinExistence type="predicted"/>
<dbReference type="AlphaFoldDB" id="A0A2T2XJI9"/>
<evidence type="ECO:0000313" key="1">
    <source>
        <dbReference type="EMBL" id="PSR34661.1"/>
    </source>
</evidence>
<organism evidence="1 2">
    <name type="scientific">Sulfobacillus benefaciens</name>
    <dbReference type="NCBI Taxonomy" id="453960"/>
    <lineage>
        <taxon>Bacteria</taxon>
        <taxon>Bacillati</taxon>
        <taxon>Bacillota</taxon>
        <taxon>Clostridia</taxon>
        <taxon>Eubacteriales</taxon>
        <taxon>Clostridiales Family XVII. Incertae Sedis</taxon>
        <taxon>Sulfobacillus</taxon>
    </lineage>
</organism>
<dbReference type="Proteomes" id="UP000242972">
    <property type="component" value="Unassembled WGS sequence"/>
</dbReference>
<protein>
    <submittedName>
        <fullName evidence="1">Uncharacterized protein</fullName>
    </submittedName>
</protein>
<dbReference type="EMBL" id="PXYW01000007">
    <property type="protein sequence ID" value="PSR34661.1"/>
    <property type="molecule type" value="Genomic_DNA"/>
</dbReference>
<evidence type="ECO:0000313" key="2">
    <source>
        <dbReference type="Proteomes" id="UP000242972"/>
    </source>
</evidence>